<organism evidence="2 3">
    <name type="scientific">Flemingia macrophylla</name>
    <dbReference type="NCBI Taxonomy" id="520843"/>
    <lineage>
        <taxon>Eukaryota</taxon>
        <taxon>Viridiplantae</taxon>
        <taxon>Streptophyta</taxon>
        <taxon>Embryophyta</taxon>
        <taxon>Tracheophyta</taxon>
        <taxon>Spermatophyta</taxon>
        <taxon>Magnoliopsida</taxon>
        <taxon>eudicotyledons</taxon>
        <taxon>Gunneridae</taxon>
        <taxon>Pentapetalae</taxon>
        <taxon>rosids</taxon>
        <taxon>fabids</taxon>
        <taxon>Fabales</taxon>
        <taxon>Fabaceae</taxon>
        <taxon>Papilionoideae</taxon>
        <taxon>50 kb inversion clade</taxon>
        <taxon>NPAAA clade</taxon>
        <taxon>indigoferoid/millettioid clade</taxon>
        <taxon>Phaseoleae</taxon>
        <taxon>Flemingia</taxon>
    </lineage>
</organism>
<accession>A0ABD1NEF3</accession>
<evidence type="ECO:0000259" key="1">
    <source>
        <dbReference type="Pfam" id="PF22906"/>
    </source>
</evidence>
<dbReference type="EMBL" id="JBGMDY010000002">
    <property type="protein sequence ID" value="KAL2345948.1"/>
    <property type="molecule type" value="Genomic_DNA"/>
</dbReference>
<feature type="domain" description="L-gulonolactone oxidase 2-like C-terminal" evidence="1">
    <location>
        <begin position="4"/>
        <end position="42"/>
    </location>
</feature>
<dbReference type="Proteomes" id="UP001603857">
    <property type="component" value="Unassembled WGS sequence"/>
</dbReference>
<dbReference type="Pfam" id="PF22906">
    <property type="entry name" value="GULLO2-like_3rd"/>
    <property type="match status" value="1"/>
</dbReference>
<dbReference type="AlphaFoldDB" id="A0ABD1NEF3"/>
<reference evidence="2 3" key="1">
    <citation type="submission" date="2024-08" db="EMBL/GenBank/DDBJ databases">
        <title>Insights into the chromosomal genome structure of Flemingia macrophylla.</title>
        <authorList>
            <person name="Ding Y."/>
            <person name="Zhao Y."/>
            <person name="Bi W."/>
            <person name="Wu M."/>
            <person name="Zhao G."/>
            <person name="Gong Y."/>
            <person name="Li W."/>
            <person name="Zhang P."/>
        </authorList>
    </citation>
    <scope>NUCLEOTIDE SEQUENCE [LARGE SCALE GENOMIC DNA]</scope>
    <source>
        <strain evidence="2">DYQJB</strain>
        <tissue evidence="2">Leaf</tissue>
    </source>
</reference>
<comment type="caution">
    <text evidence="2">The sequence shown here is derived from an EMBL/GenBank/DDBJ whole genome shotgun (WGS) entry which is preliminary data.</text>
</comment>
<gene>
    <name evidence="2" type="ORF">Fmac_007233</name>
</gene>
<sequence length="75" mass="8332">MFNDGCTPEGLCICSQDRYCAPNKGYFCRPGRIYKEARVCTRDVKKIKAGDDIQSASTLTGRNKVDSYIVGDISM</sequence>
<protein>
    <recommendedName>
        <fullName evidence="1">L-gulonolactone oxidase 2-like C-terminal domain-containing protein</fullName>
    </recommendedName>
</protein>
<keyword evidence="3" id="KW-1185">Reference proteome</keyword>
<evidence type="ECO:0000313" key="2">
    <source>
        <dbReference type="EMBL" id="KAL2345948.1"/>
    </source>
</evidence>
<dbReference type="InterPro" id="IPR055154">
    <property type="entry name" value="GULLO2-like_C"/>
</dbReference>
<name>A0ABD1NEF3_9FABA</name>
<evidence type="ECO:0000313" key="3">
    <source>
        <dbReference type="Proteomes" id="UP001603857"/>
    </source>
</evidence>
<proteinExistence type="predicted"/>